<keyword evidence="3" id="KW-1185">Reference proteome</keyword>
<dbReference type="Pfam" id="PF05632">
    <property type="entry name" value="DUF792"/>
    <property type="match status" value="1"/>
</dbReference>
<dbReference type="Proteomes" id="UP000230633">
    <property type="component" value="Plasmid pYekat-1-lp72"/>
</dbReference>
<keyword evidence="2" id="KW-0614">Plasmid</keyword>
<sequence>MLNDITLFILELVNHVLGLAKSSNFIALFPRPDLKGLDYFPQIFFIYPKGSPIVESMSISSSQRSIVNLSTRRSEFINYNVTANPKIISISEAILAPIHDHYLIENLTKTPFKNSILEFDLNFVKEQFREKFRAGTYYSLYNRSIGFHETAIVSSLRMTNTAFIDEIKMNIDIKIVKTFNYFTYKG</sequence>
<accession>A0AAP9CGH2</accession>
<geneLocation type="plasmid" evidence="1 3">
    <name>pYekat-1-lp72</name>
</geneLocation>
<geneLocation type="plasmid" evidence="2 4">
    <name>lp72</name>
</geneLocation>
<evidence type="ECO:0000313" key="2">
    <source>
        <dbReference type="EMBL" id="QBK62417.1"/>
    </source>
</evidence>
<reference evidence="4" key="1">
    <citation type="submission" date="2019-03" db="EMBL/GenBank/DDBJ databases">
        <title>Whole genome sequencing of Borrelia miyamotoi strains isolated at the Russian territory.</title>
        <authorList>
            <person name="Kuleshov K.V."/>
            <person name="Platonov A.E."/>
            <person name="Goptar I.A."/>
            <person name="Shipulin G.A."/>
            <person name="Markelov M.L."/>
            <person name="Koetsveld J."/>
            <person name="Kolyasnikova N.M."/>
            <person name="Sarksyan D.S."/>
            <person name="Toporkova M.G."/>
            <person name="Hovius J.W."/>
        </authorList>
    </citation>
    <scope>NUCLEOTIDE SEQUENCE [LARGE SCALE GENOMIC DNA]</scope>
    <source>
        <strain evidence="3">Yekat-1</strain>
        <strain evidence="4">Yekat-76</strain>
        <plasmid evidence="4">lp72</plasmid>
        <plasmid evidence="3">pYekat-1-lp72</plasmid>
    </source>
</reference>
<proteinExistence type="predicted"/>
<evidence type="ECO:0000313" key="4">
    <source>
        <dbReference type="Proteomes" id="UP000291995"/>
    </source>
</evidence>
<dbReference type="EMBL" id="CP036558">
    <property type="protein sequence ID" value="QBK62417.1"/>
    <property type="molecule type" value="Genomic_DNA"/>
</dbReference>
<dbReference type="RefSeq" id="WP_025444129.1">
    <property type="nucleotide sequence ID" value="NZ_CP024206.2"/>
</dbReference>
<organism evidence="2 4">
    <name type="scientific">Borrelia miyamotoi</name>
    <dbReference type="NCBI Taxonomy" id="47466"/>
    <lineage>
        <taxon>Bacteria</taxon>
        <taxon>Pseudomonadati</taxon>
        <taxon>Spirochaetota</taxon>
        <taxon>Spirochaetia</taxon>
        <taxon>Spirochaetales</taxon>
        <taxon>Borreliaceae</taxon>
        <taxon>Borrelia</taxon>
    </lineage>
</organism>
<dbReference type="EMBL" id="CP024334">
    <property type="protein sequence ID" value="ATQ16435.1"/>
    <property type="molecule type" value="Genomic_DNA"/>
</dbReference>
<dbReference type="AlphaFoldDB" id="A0AAP9CGH2"/>
<evidence type="ECO:0000313" key="3">
    <source>
        <dbReference type="Proteomes" id="UP000230633"/>
    </source>
</evidence>
<name>A0AAP9CGH2_9SPIR</name>
<gene>
    <name evidence="1" type="ORF">CNO13_04430</name>
    <name evidence="2" type="ORF">EZU67_04410</name>
</gene>
<reference evidence="2" key="2">
    <citation type="submission" date="2022-12" db="EMBL/GenBank/DDBJ databases">
        <title>Whole genome sequencing of Borrelia miyamotoi strains isolated at the Russian territory.</title>
        <authorList>
            <person name="Kuleshov K.V."/>
            <person name="Platonov A.E."/>
            <person name="Goptar I.A."/>
            <person name="Shipulin G.A."/>
            <person name="Markelov M.L."/>
            <person name="Koetsveld J."/>
            <person name="Kolyasnikova N.M."/>
            <person name="Sarksyan D.S."/>
            <person name="Toporkova M.G."/>
            <person name="Hovius J.W."/>
        </authorList>
    </citation>
    <scope>NUCLEOTIDE SEQUENCE</scope>
    <source>
        <strain evidence="1">Yekat-1</strain>
        <strain evidence="2">Yekat-76</strain>
        <plasmid evidence="2">lp72</plasmid>
        <plasmid evidence="1">pYekat-1-lp72</plasmid>
    </source>
</reference>
<protein>
    <submittedName>
        <fullName evidence="2">DUF792 family protein</fullName>
    </submittedName>
</protein>
<dbReference type="InterPro" id="IPR008510">
    <property type="entry name" value="DUF792_BOR_spp"/>
</dbReference>
<evidence type="ECO:0000313" key="1">
    <source>
        <dbReference type="EMBL" id="ATQ16435.1"/>
    </source>
</evidence>
<dbReference type="Proteomes" id="UP000291995">
    <property type="component" value="Plasmid lp72"/>
</dbReference>